<protein>
    <submittedName>
        <fullName evidence="4">Predicted ATPase</fullName>
    </submittedName>
</protein>
<dbReference type="RefSeq" id="WP_090804560.1">
    <property type="nucleotide sequence ID" value="NZ_BOND01000013.1"/>
</dbReference>
<sequence length="420" mass="45784">MPLRKLTFANYRCFRDPQEIEFAPVTVVLGKNNSGKSVLTRLPVVISTGFDTDSTAPFDLERLGPDAVDSFRDLIFDQTVHGSIEIGIEVDGTSPFSLRATVQYVDESRSAFVSDLEIVTPATRLAASWDPDVADDTTVYRVHQPGVDGTVAGLALRGLVPQLDGVPDQESWADVLYDHGLRFGPVRYLGPFRDKPARQHRLPLGAPRGVGERGEGTFGVLADDQARGRGALLDIVNADLASIFPEWRLQEVEAGPLWSTVLTRQGSKVLVNLADAGTGLAQVLPIIVQCGLDRLSGSSGAPPLQIIEEPEMHLHPSAHADLADLYLRTAEQTGTQFLIETHSETLLLRLRRRIAEGKCPPETVAVYVVEQINGVSTARRVTIDELGNLDEAWPEGYFSQDYHEVRGLVAAQIGRAEHAA</sequence>
<evidence type="ECO:0000313" key="5">
    <source>
        <dbReference type="Proteomes" id="UP000199632"/>
    </source>
</evidence>
<dbReference type="STRING" id="137265.SAMN05421684_8267"/>
<dbReference type="Proteomes" id="UP000199632">
    <property type="component" value="Unassembled WGS sequence"/>
</dbReference>
<dbReference type="InterPro" id="IPR027417">
    <property type="entry name" value="P-loop_NTPase"/>
</dbReference>
<keyword evidence="5" id="KW-1185">Reference proteome</keyword>
<dbReference type="InterPro" id="IPR022532">
    <property type="entry name" value="DUF3696"/>
</dbReference>
<dbReference type="GO" id="GO:0005524">
    <property type="term" value="F:ATP binding"/>
    <property type="evidence" value="ECO:0007669"/>
    <property type="project" value="InterPro"/>
</dbReference>
<accession>A0A1H3UWG5</accession>
<dbReference type="InterPro" id="IPR041685">
    <property type="entry name" value="AAA_GajA/Old/RecF-like"/>
</dbReference>
<dbReference type="Pfam" id="PF13304">
    <property type="entry name" value="AAA_21"/>
    <property type="match status" value="1"/>
</dbReference>
<evidence type="ECO:0000259" key="1">
    <source>
        <dbReference type="Pfam" id="PF12476"/>
    </source>
</evidence>
<gene>
    <name evidence="4" type="ORF">SAMN05421684_8267</name>
</gene>
<dbReference type="InterPro" id="IPR003959">
    <property type="entry name" value="ATPase_AAA_core"/>
</dbReference>
<dbReference type="Pfam" id="PF13175">
    <property type="entry name" value="AAA_15"/>
    <property type="match status" value="1"/>
</dbReference>
<organism evidence="4 5">
    <name type="scientific">Asanoa ishikariensis</name>
    <dbReference type="NCBI Taxonomy" id="137265"/>
    <lineage>
        <taxon>Bacteria</taxon>
        <taxon>Bacillati</taxon>
        <taxon>Actinomycetota</taxon>
        <taxon>Actinomycetes</taxon>
        <taxon>Micromonosporales</taxon>
        <taxon>Micromonosporaceae</taxon>
        <taxon>Asanoa</taxon>
    </lineage>
</organism>
<dbReference type="PANTHER" id="PTHR43581:SF2">
    <property type="entry name" value="EXCINUCLEASE ATPASE SUBUNIT"/>
    <property type="match status" value="1"/>
</dbReference>
<feature type="domain" description="DUF3696" evidence="1">
    <location>
        <begin position="359"/>
        <end position="400"/>
    </location>
</feature>
<evidence type="ECO:0000259" key="3">
    <source>
        <dbReference type="Pfam" id="PF13304"/>
    </source>
</evidence>
<dbReference type="Gene3D" id="3.40.50.300">
    <property type="entry name" value="P-loop containing nucleotide triphosphate hydrolases"/>
    <property type="match status" value="1"/>
</dbReference>
<dbReference type="InterPro" id="IPR014592">
    <property type="entry name" value="P-loop_UCP034888"/>
</dbReference>
<feature type="domain" description="ATPase AAA-type core" evidence="3">
    <location>
        <begin position="250"/>
        <end position="347"/>
    </location>
</feature>
<dbReference type="AlphaFoldDB" id="A0A1H3UWG5"/>
<name>A0A1H3UWG5_9ACTN</name>
<feature type="domain" description="Endonuclease GajA/Old nuclease/RecF-like AAA" evidence="2">
    <location>
        <begin position="1"/>
        <end position="40"/>
    </location>
</feature>
<dbReference type="EMBL" id="FNQB01000006">
    <property type="protein sequence ID" value="SDZ66697.1"/>
    <property type="molecule type" value="Genomic_DNA"/>
</dbReference>
<dbReference type="GO" id="GO:0016887">
    <property type="term" value="F:ATP hydrolysis activity"/>
    <property type="evidence" value="ECO:0007669"/>
    <property type="project" value="InterPro"/>
</dbReference>
<dbReference type="PIRSF" id="PIRSF034888">
    <property type="entry name" value="P-loop_UCP034888"/>
    <property type="match status" value="1"/>
</dbReference>
<evidence type="ECO:0000259" key="2">
    <source>
        <dbReference type="Pfam" id="PF13175"/>
    </source>
</evidence>
<dbReference type="OrthoDB" id="3237462at2"/>
<dbReference type="PANTHER" id="PTHR43581">
    <property type="entry name" value="ATP/GTP PHOSPHATASE"/>
    <property type="match status" value="1"/>
</dbReference>
<dbReference type="InterPro" id="IPR051396">
    <property type="entry name" value="Bact_Antivir_Def_Nuclease"/>
</dbReference>
<reference evidence="5" key="1">
    <citation type="submission" date="2016-10" db="EMBL/GenBank/DDBJ databases">
        <authorList>
            <person name="Varghese N."/>
            <person name="Submissions S."/>
        </authorList>
    </citation>
    <scope>NUCLEOTIDE SEQUENCE [LARGE SCALE GENOMIC DNA]</scope>
    <source>
        <strain evidence="5">DSM 44718</strain>
    </source>
</reference>
<proteinExistence type="predicted"/>
<evidence type="ECO:0000313" key="4">
    <source>
        <dbReference type="EMBL" id="SDZ66697.1"/>
    </source>
</evidence>
<dbReference type="Pfam" id="PF12476">
    <property type="entry name" value="DUF3696"/>
    <property type="match status" value="1"/>
</dbReference>
<dbReference type="SUPFAM" id="SSF52540">
    <property type="entry name" value="P-loop containing nucleoside triphosphate hydrolases"/>
    <property type="match status" value="1"/>
</dbReference>